<evidence type="ECO:0000256" key="1">
    <source>
        <dbReference type="SAM" id="Coils"/>
    </source>
</evidence>
<evidence type="ECO:0000313" key="4">
    <source>
        <dbReference type="Proteomes" id="UP001500742"/>
    </source>
</evidence>
<comment type="caution">
    <text evidence="3">The sequence shown here is derived from an EMBL/GenBank/DDBJ whole genome shotgun (WGS) entry which is preliminary data.</text>
</comment>
<dbReference type="RefSeq" id="WP_259095538.1">
    <property type="nucleotide sequence ID" value="NZ_BAAAZC010000054.1"/>
</dbReference>
<dbReference type="Proteomes" id="UP001500742">
    <property type="component" value="Unassembled WGS sequence"/>
</dbReference>
<evidence type="ECO:0000256" key="2">
    <source>
        <dbReference type="SAM" id="Phobius"/>
    </source>
</evidence>
<keyword evidence="1" id="KW-0175">Coiled coil</keyword>
<proteinExistence type="predicted"/>
<keyword evidence="2" id="KW-1133">Transmembrane helix</keyword>
<sequence length="83" mass="9537">MTTLEHREIRGITLKNIVVTVVSTISIVITVMTSYFQLKSNLQEVRAIQETQNRVNEVRLKILENQVSVLQQEVNEIKNGKKT</sequence>
<reference evidence="4" key="1">
    <citation type="journal article" date="2019" name="Int. J. Syst. Evol. Microbiol.">
        <title>The Global Catalogue of Microorganisms (GCM) 10K type strain sequencing project: providing services to taxonomists for standard genome sequencing and annotation.</title>
        <authorList>
            <consortium name="The Broad Institute Genomics Platform"/>
            <consortium name="The Broad Institute Genome Sequencing Center for Infectious Disease"/>
            <person name="Wu L."/>
            <person name="Ma J."/>
        </authorList>
    </citation>
    <scope>NUCLEOTIDE SEQUENCE [LARGE SCALE GENOMIC DNA]</scope>
    <source>
        <strain evidence="4">JCM 16601</strain>
    </source>
</reference>
<keyword evidence="2" id="KW-0812">Transmembrane</keyword>
<accession>A0ABP7RA53</accession>
<keyword evidence="2" id="KW-0472">Membrane</keyword>
<gene>
    <name evidence="3" type="ORF">GCM10022210_56110</name>
</gene>
<feature type="coiled-coil region" evidence="1">
    <location>
        <begin position="53"/>
        <end position="80"/>
    </location>
</feature>
<evidence type="ECO:0000313" key="3">
    <source>
        <dbReference type="EMBL" id="GAA3994659.1"/>
    </source>
</evidence>
<name>A0ABP7RA53_9SPHI</name>
<keyword evidence="4" id="KW-1185">Reference proteome</keyword>
<feature type="transmembrane region" description="Helical" evidence="2">
    <location>
        <begin position="12"/>
        <end position="36"/>
    </location>
</feature>
<organism evidence="3 4">
    <name type="scientific">Mucilaginibacter dorajii</name>
    <dbReference type="NCBI Taxonomy" id="692994"/>
    <lineage>
        <taxon>Bacteria</taxon>
        <taxon>Pseudomonadati</taxon>
        <taxon>Bacteroidota</taxon>
        <taxon>Sphingobacteriia</taxon>
        <taxon>Sphingobacteriales</taxon>
        <taxon>Sphingobacteriaceae</taxon>
        <taxon>Mucilaginibacter</taxon>
    </lineage>
</organism>
<protein>
    <submittedName>
        <fullName evidence="3">Uncharacterized protein</fullName>
    </submittedName>
</protein>
<dbReference type="EMBL" id="BAAAZC010000054">
    <property type="protein sequence ID" value="GAA3994659.1"/>
    <property type="molecule type" value="Genomic_DNA"/>
</dbReference>